<gene>
    <name evidence="2" type="ORF">JYU34_019611</name>
</gene>
<evidence type="ECO:0000256" key="1">
    <source>
        <dbReference type="ARBA" id="ARBA00022737"/>
    </source>
</evidence>
<dbReference type="PANTHER" id="PTHR24036:SF16">
    <property type="entry name" value="KNICKKOPF"/>
    <property type="match status" value="1"/>
</dbReference>
<dbReference type="PANTHER" id="PTHR24036">
    <property type="entry name" value="SKELETOR-RELATED"/>
    <property type="match status" value="1"/>
</dbReference>
<keyword evidence="1" id="KW-0677">Repeat</keyword>
<proteinExistence type="predicted"/>
<evidence type="ECO:0000313" key="2">
    <source>
        <dbReference type="EMBL" id="KAG7297568.1"/>
    </source>
</evidence>
<dbReference type="InterPro" id="IPR052126">
    <property type="entry name" value="Spindle_Org/Thrombomodulin"/>
</dbReference>
<accession>A0ABQ7PX48</accession>
<comment type="caution">
    <text evidence="2">The sequence shown here is derived from an EMBL/GenBank/DDBJ whole genome shotgun (WGS) entry which is preliminary data.</text>
</comment>
<dbReference type="EMBL" id="JAHIBW010000026">
    <property type="protein sequence ID" value="KAG7297568.1"/>
    <property type="molecule type" value="Genomic_DNA"/>
</dbReference>
<keyword evidence="3" id="KW-1185">Reference proteome</keyword>
<name>A0ABQ7PX48_PLUXY</name>
<sequence>MPMSEYVVSIVTCLRDDDYASFRAFNGTLSWSCREGAPAVMEVAPNTTWPDVVYYHSFTHAGMGGRIFIVDRHKRTIGKKSGAFTTKNSAVFTVAALLVYVML</sequence>
<dbReference type="Proteomes" id="UP000823941">
    <property type="component" value="Chromosome 26"/>
</dbReference>
<protein>
    <submittedName>
        <fullName evidence="2">Uncharacterized protein</fullName>
    </submittedName>
</protein>
<reference evidence="2 3" key="1">
    <citation type="submission" date="2021-06" db="EMBL/GenBank/DDBJ databases">
        <title>A haploid diamondback moth (Plutella xylostella L.) genome assembly resolves 31 chromosomes and identifies a diamide resistance mutation.</title>
        <authorList>
            <person name="Ward C.M."/>
            <person name="Perry K.D."/>
            <person name="Baker G."/>
            <person name="Powis K."/>
            <person name="Heckel D.G."/>
            <person name="Baxter S.W."/>
        </authorList>
    </citation>
    <scope>NUCLEOTIDE SEQUENCE [LARGE SCALE GENOMIC DNA]</scope>
    <source>
        <strain evidence="2 3">LV</strain>
        <tissue evidence="2">Single pupa</tissue>
    </source>
</reference>
<evidence type="ECO:0000313" key="3">
    <source>
        <dbReference type="Proteomes" id="UP000823941"/>
    </source>
</evidence>
<organism evidence="2 3">
    <name type="scientific">Plutella xylostella</name>
    <name type="common">Diamondback moth</name>
    <name type="synonym">Plutella maculipennis</name>
    <dbReference type="NCBI Taxonomy" id="51655"/>
    <lineage>
        <taxon>Eukaryota</taxon>
        <taxon>Metazoa</taxon>
        <taxon>Ecdysozoa</taxon>
        <taxon>Arthropoda</taxon>
        <taxon>Hexapoda</taxon>
        <taxon>Insecta</taxon>
        <taxon>Pterygota</taxon>
        <taxon>Neoptera</taxon>
        <taxon>Endopterygota</taxon>
        <taxon>Lepidoptera</taxon>
        <taxon>Glossata</taxon>
        <taxon>Ditrysia</taxon>
        <taxon>Yponomeutoidea</taxon>
        <taxon>Plutellidae</taxon>
        <taxon>Plutella</taxon>
    </lineage>
</organism>